<reference evidence="1" key="2">
    <citation type="journal article" name="Front. Microbiol.">
        <title>Degradative Capacity of Two Strains of Rhodonia placenta: From Phenotype to Genotype.</title>
        <authorList>
            <person name="Kolle M."/>
            <person name="Horta M.A.C."/>
            <person name="Nowrousian M."/>
            <person name="Ohm R.A."/>
            <person name="Benz J.P."/>
            <person name="Pilgard A."/>
        </authorList>
    </citation>
    <scope>NUCLEOTIDE SEQUENCE</scope>
    <source>
        <strain evidence="1">FPRL280</strain>
    </source>
</reference>
<sequence>MKTIRSVVVEIFVFSVGGRSARICLCLTCATPFVKTAIVRQDITMQHSQVEETHLRWLI</sequence>
<dbReference type="EMBL" id="JADOXO010000133">
    <property type="protein sequence ID" value="KAF9812414.1"/>
    <property type="molecule type" value="Genomic_DNA"/>
</dbReference>
<evidence type="ECO:0000313" key="1">
    <source>
        <dbReference type="EMBL" id="KAF9812414.1"/>
    </source>
</evidence>
<reference evidence="1" key="1">
    <citation type="submission" date="2020-11" db="EMBL/GenBank/DDBJ databases">
        <authorList>
            <person name="Koelle M."/>
            <person name="Horta M.A.C."/>
            <person name="Nowrousian M."/>
            <person name="Ohm R.A."/>
            <person name="Benz P."/>
            <person name="Pilgard A."/>
        </authorList>
    </citation>
    <scope>NUCLEOTIDE SEQUENCE</scope>
    <source>
        <strain evidence="1">FPRL280</strain>
    </source>
</reference>
<evidence type="ECO:0000313" key="2">
    <source>
        <dbReference type="Proteomes" id="UP000639403"/>
    </source>
</evidence>
<dbReference type="AlphaFoldDB" id="A0A8H7P0G6"/>
<dbReference type="Proteomes" id="UP000639403">
    <property type="component" value="Unassembled WGS sequence"/>
</dbReference>
<proteinExistence type="predicted"/>
<name>A0A8H7P0G6_9APHY</name>
<gene>
    <name evidence="1" type="ORF">IEO21_06217</name>
</gene>
<organism evidence="1 2">
    <name type="scientific">Rhodonia placenta</name>
    <dbReference type="NCBI Taxonomy" id="104341"/>
    <lineage>
        <taxon>Eukaryota</taxon>
        <taxon>Fungi</taxon>
        <taxon>Dikarya</taxon>
        <taxon>Basidiomycota</taxon>
        <taxon>Agaricomycotina</taxon>
        <taxon>Agaricomycetes</taxon>
        <taxon>Polyporales</taxon>
        <taxon>Adustoporiaceae</taxon>
        <taxon>Rhodonia</taxon>
    </lineage>
</organism>
<comment type="caution">
    <text evidence="1">The sequence shown here is derived from an EMBL/GenBank/DDBJ whole genome shotgun (WGS) entry which is preliminary data.</text>
</comment>
<accession>A0A8H7P0G6</accession>
<protein>
    <submittedName>
        <fullName evidence="1">Uncharacterized protein</fullName>
    </submittedName>
</protein>